<accession>A0A6C0L9M1</accession>
<feature type="domain" description="ABC1 atypical kinase-like" evidence="2">
    <location>
        <begin position="197"/>
        <end position="282"/>
    </location>
</feature>
<reference evidence="3" key="1">
    <citation type="journal article" date="2020" name="Nature">
        <title>Giant virus diversity and host interactions through global metagenomics.</title>
        <authorList>
            <person name="Schulz F."/>
            <person name="Roux S."/>
            <person name="Paez-Espino D."/>
            <person name="Jungbluth S."/>
            <person name="Walsh D.A."/>
            <person name="Denef V.J."/>
            <person name="McMahon K.D."/>
            <person name="Konstantinidis K.T."/>
            <person name="Eloe-Fadrosh E.A."/>
            <person name="Kyrpides N.C."/>
            <person name="Woyke T."/>
        </authorList>
    </citation>
    <scope>NUCLEOTIDE SEQUENCE</scope>
    <source>
        <strain evidence="3">GVMAG-M-3300027759-42</strain>
    </source>
</reference>
<feature type="region of interest" description="Disordered" evidence="1">
    <location>
        <begin position="527"/>
        <end position="566"/>
    </location>
</feature>
<protein>
    <recommendedName>
        <fullName evidence="2">ABC1 atypical kinase-like domain-containing protein</fullName>
    </recommendedName>
</protein>
<organism evidence="3">
    <name type="scientific">viral metagenome</name>
    <dbReference type="NCBI Taxonomy" id="1070528"/>
    <lineage>
        <taxon>unclassified sequences</taxon>
        <taxon>metagenomes</taxon>
        <taxon>organismal metagenomes</taxon>
    </lineage>
</organism>
<sequence>MKILDDTYYGGLICHVNYNKEPPFKLFMKMVNNPSCRISKISYSSLKGFILKLDIDRPSNLDNLDEIAPFLGLNIEKTEYNVPVFTLVIKLVVLSRTETNMTKYISLDEKQFNKQTDIYSDFEKEAKTQSEIYKNTINKGDPVCPSLVAIAKITDKTVSLEFLKLLKKKCGSITESENMISYIIKELENNSSYQLGVIVMESATEYKTVDAFFKGISKESQYNILCKLIFMIIRLVNETGYIHCDLHLNNAMVKYNDDSKIVMRLIDFGRVVYIYEKKLKELIIQNLTTKLWYIIYAEKNYNKSKGFGDFSRVEKYVHALEDIDGTLVEITNQLIDYAKFPNTINSDCYRLIQNYDPSKEDLLPFDEELKKKMVKDLNYELTKLDHAINSKNIRKTKKCEQIMHFIDYCNNKIPELKEICKRRPGCKIDNDPDIRILETKLKMYEVKLQEEDCENLFANRNEPERVIVGEPEVAVNRNIDEAQGNIAEIPQKETRRERRKREGNLLKLKEEQEKLEKLKEEQYQEKLRQKEKEKRPWYRLWGGNQKKNKTLNKKKKRSKVKSEKRY</sequence>
<dbReference type="AlphaFoldDB" id="A0A6C0L9M1"/>
<dbReference type="SUPFAM" id="SSF56112">
    <property type="entry name" value="Protein kinase-like (PK-like)"/>
    <property type="match status" value="1"/>
</dbReference>
<evidence type="ECO:0000256" key="1">
    <source>
        <dbReference type="SAM" id="MobiDB-lite"/>
    </source>
</evidence>
<evidence type="ECO:0000259" key="2">
    <source>
        <dbReference type="Pfam" id="PF03109"/>
    </source>
</evidence>
<feature type="compositionally biased region" description="Basic residues" evidence="1">
    <location>
        <begin position="546"/>
        <end position="559"/>
    </location>
</feature>
<dbReference type="InterPro" id="IPR004147">
    <property type="entry name" value="ABC1_dom"/>
</dbReference>
<dbReference type="InterPro" id="IPR011009">
    <property type="entry name" value="Kinase-like_dom_sf"/>
</dbReference>
<name>A0A6C0L9M1_9ZZZZ</name>
<proteinExistence type="predicted"/>
<evidence type="ECO:0000313" key="3">
    <source>
        <dbReference type="EMBL" id="QHU27000.1"/>
    </source>
</evidence>
<dbReference type="Pfam" id="PF03109">
    <property type="entry name" value="ABC1"/>
    <property type="match status" value="1"/>
</dbReference>
<dbReference type="EMBL" id="MN740447">
    <property type="protein sequence ID" value="QHU27000.1"/>
    <property type="molecule type" value="Genomic_DNA"/>
</dbReference>
<feature type="compositionally biased region" description="Basic and acidic residues" evidence="1">
    <location>
        <begin position="527"/>
        <end position="536"/>
    </location>
</feature>